<gene>
    <name evidence="3" type="ORF">LPB136_01200</name>
</gene>
<feature type="domain" description="Anti-sigma K factor RskA C-terminal" evidence="2">
    <location>
        <begin position="111"/>
        <end position="252"/>
    </location>
</feature>
<proteinExistence type="predicted"/>
<feature type="coiled-coil region" evidence="1">
    <location>
        <begin position="115"/>
        <end position="146"/>
    </location>
</feature>
<dbReference type="EMBL" id="CP018155">
    <property type="protein sequence ID" value="APG64066.1"/>
    <property type="molecule type" value="Genomic_DNA"/>
</dbReference>
<accession>A0A1L3JG20</accession>
<organism evidence="3 4">
    <name type="scientific">Tenacibaculum todarodis</name>
    <dbReference type="NCBI Taxonomy" id="1850252"/>
    <lineage>
        <taxon>Bacteria</taxon>
        <taxon>Pseudomonadati</taxon>
        <taxon>Bacteroidota</taxon>
        <taxon>Flavobacteriia</taxon>
        <taxon>Flavobacteriales</taxon>
        <taxon>Flavobacteriaceae</taxon>
        <taxon>Tenacibaculum</taxon>
    </lineage>
</organism>
<dbReference type="OrthoDB" id="1420916at2"/>
<dbReference type="InterPro" id="IPR051474">
    <property type="entry name" value="Anti-sigma-K/W_factor"/>
</dbReference>
<evidence type="ECO:0000259" key="2">
    <source>
        <dbReference type="Pfam" id="PF10099"/>
    </source>
</evidence>
<dbReference type="GO" id="GO:0005886">
    <property type="term" value="C:plasma membrane"/>
    <property type="evidence" value="ECO:0007669"/>
    <property type="project" value="InterPro"/>
</dbReference>
<evidence type="ECO:0000313" key="3">
    <source>
        <dbReference type="EMBL" id="APG64066.1"/>
    </source>
</evidence>
<dbReference type="KEGG" id="ten:LPB136_01200"/>
<dbReference type="GO" id="GO:0006417">
    <property type="term" value="P:regulation of translation"/>
    <property type="evidence" value="ECO:0007669"/>
    <property type="project" value="TreeGrafter"/>
</dbReference>
<protein>
    <submittedName>
        <fullName evidence="3">Anti-sigma factor</fullName>
    </submittedName>
</protein>
<name>A0A1L3JG20_9FLAO</name>
<evidence type="ECO:0000313" key="4">
    <source>
        <dbReference type="Proteomes" id="UP000181898"/>
    </source>
</evidence>
<keyword evidence="1" id="KW-0175">Coiled coil</keyword>
<evidence type="ECO:0000256" key="1">
    <source>
        <dbReference type="SAM" id="Coils"/>
    </source>
</evidence>
<dbReference type="RefSeq" id="WP_072554389.1">
    <property type="nucleotide sequence ID" value="NZ_CP018155.1"/>
</dbReference>
<dbReference type="PANTHER" id="PTHR37461:SF1">
    <property type="entry name" value="ANTI-SIGMA-K FACTOR RSKA"/>
    <property type="match status" value="1"/>
</dbReference>
<dbReference type="Proteomes" id="UP000181898">
    <property type="component" value="Chromosome"/>
</dbReference>
<dbReference type="STRING" id="1850252.LPB136_01200"/>
<dbReference type="InterPro" id="IPR018764">
    <property type="entry name" value="RskA_C"/>
</dbReference>
<dbReference type="Pfam" id="PF10099">
    <property type="entry name" value="RskA_C"/>
    <property type="match status" value="1"/>
</dbReference>
<dbReference type="GO" id="GO:0016989">
    <property type="term" value="F:sigma factor antagonist activity"/>
    <property type="evidence" value="ECO:0007669"/>
    <property type="project" value="TreeGrafter"/>
</dbReference>
<keyword evidence="4" id="KW-1185">Reference proteome</keyword>
<reference evidence="3 4" key="1">
    <citation type="submission" date="2016-11" db="EMBL/GenBank/DDBJ databases">
        <title>Tenacibaculum sp. LPB0136, isolated from marine environment.</title>
        <authorList>
            <person name="Kim E."/>
            <person name="Yi H."/>
        </authorList>
    </citation>
    <scope>NUCLEOTIDE SEQUENCE [LARGE SCALE GENOMIC DNA]</scope>
    <source>
        <strain evidence="3 4">LPB0136</strain>
    </source>
</reference>
<dbReference type="AlphaFoldDB" id="A0A1L3JG20"/>
<dbReference type="PANTHER" id="PTHR37461">
    <property type="entry name" value="ANTI-SIGMA-K FACTOR RSKA"/>
    <property type="match status" value="1"/>
</dbReference>
<sequence>MDKNEHIQSGILELYVAGALSEKENEQVYQLIQDHPEILNEIKEIEKTISVLTASVAPKETDTSFKNILIKLVQDRERPSKVIPIQKPKNNWVTYTGWAASILIGSTLLFNVINNNTLNNQLAEEKQQFEKQLDKANSSLAENEKLLTVIRDKDIVTIPLAGQNVSPESYAKVYWNKNSKTIYLDVKGLPDPPEGKVYQVWSLKLNPLTPTSLGTIDGFLADANKIFNIDNPNDSQAFGITLEPTGGSESPTMDQLYTLGAV</sequence>